<dbReference type="EMBL" id="ML145275">
    <property type="protein sequence ID" value="TBU51946.1"/>
    <property type="molecule type" value="Genomic_DNA"/>
</dbReference>
<keyword evidence="1" id="KW-0285">Flavoprotein</keyword>
<dbReference type="Proteomes" id="UP000292082">
    <property type="component" value="Unassembled WGS sequence"/>
</dbReference>
<evidence type="ECO:0000256" key="3">
    <source>
        <dbReference type="ARBA" id="ARBA00023002"/>
    </source>
</evidence>
<evidence type="ECO:0000313" key="6">
    <source>
        <dbReference type="Proteomes" id="UP000292082"/>
    </source>
</evidence>
<dbReference type="InterPro" id="IPR036188">
    <property type="entry name" value="FAD/NAD-bd_sf"/>
</dbReference>
<dbReference type="Gene3D" id="3.50.50.60">
    <property type="entry name" value="FAD/NAD(P)-binding domain"/>
    <property type="match status" value="1"/>
</dbReference>
<name>A0A4Q9NAY0_9APHY</name>
<keyword evidence="6" id="KW-1185">Reference proteome</keyword>
<organism evidence="5 6">
    <name type="scientific">Dichomitus squalens</name>
    <dbReference type="NCBI Taxonomy" id="114155"/>
    <lineage>
        <taxon>Eukaryota</taxon>
        <taxon>Fungi</taxon>
        <taxon>Dikarya</taxon>
        <taxon>Basidiomycota</taxon>
        <taxon>Agaricomycotina</taxon>
        <taxon>Agaricomycetes</taxon>
        <taxon>Polyporales</taxon>
        <taxon>Polyporaceae</taxon>
        <taxon>Dichomitus</taxon>
    </lineage>
</organism>
<evidence type="ECO:0000256" key="4">
    <source>
        <dbReference type="ARBA" id="ARBA00023033"/>
    </source>
</evidence>
<dbReference type="GO" id="GO:0004497">
    <property type="term" value="F:monooxygenase activity"/>
    <property type="evidence" value="ECO:0007669"/>
    <property type="project" value="UniProtKB-KW"/>
</dbReference>
<keyword evidence="4" id="KW-0503">Monooxygenase</keyword>
<accession>A0A4Q9NAY0</accession>
<evidence type="ECO:0000256" key="1">
    <source>
        <dbReference type="ARBA" id="ARBA00022630"/>
    </source>
</evidence>
<evidence type="ECO:0000256" key="2">
    <source>
        <dbReference type="ARBA" id="ARBA00022827"/>
    </source>
</evidence>
<dbReference type="PANTHER" id="PTHR46972:SF1">
    <property type="entry name" value="FAD DEPENDENT OXIDOREDUCTASE DOMAIN-CONTAINING PROTEIN"/>
    <property type="match status" value="1"/>
</dbReference>
<protein>
    <submittedName>
        <fullName evidence="5">Uncharacterized protein</fullName>
    </submittedName>
</protein>
<dbReference type="SUPFAM" id="SSF51905">
    <property type="entry name" value="FAD/NAD(P)-binding domain"/>
    <property type="match status" value="1"/>
</dbReference>
<dbReference type="AlphaFoldDB" id="A0A4Q9NAY0"/>
<reference evidence="5 6" key="1">
    <citation type="submission" date="2019-01" db="EMBL/GenBank/DDBJ databases">
        <title>Draft genome sequences of three monokaryotic isolates of the white-rot basidiomycete fungus Dichomitus squalens.</title>
        <authorList>
            <consortium name="DOE Joint Genome Institute"/>
            <person name="Lopez S.C."/>
            <person name="Andreopoulos B."/>
            <person name="Pangilinan J."/>
            <person name="Lipzen A."/>
            <person name="Riley R."/>
            <person name="Ahrendt S."/>
            <person name="Ng V."/>
            <person name="Barry K."/>
            <person name="Daum C."/>
            <person name="Grigoriev I.V."/>
            <person name="Hilden K.S."/>
            <person name="Makela M.R."/>
            <person name="de Vries R.P."/>
        </authorList>
    </citation>
    <scope>NUCLEOTIDE SEQUENCE [LARGE SCALE GENOMIC DNA]</scope>
    <source>
        <strain evidence="5 6">CBS 464.89</strain>
    </source>
</reference>
<gene>
    <name evidence="5" type="ORF">BD310DRAFT_1000812</name>
</gene>
<evidence type="ECO:0000313" key="5">
    <source>
        <dbReference type="EMBL" id="TBU51946.1"/>
    </source>
</evidence>
<keyword evidence="3" id="KW-0560">Oxidoreductase</keyword>
<dbReference type="STRING" id="114155.A0A4Q9NAY0"/>
<feature type="non-terminal residue" evidence="5">
    <location>
        <position position="1"/>
    </location>
</feature>
<proteinExistence type="predicted"/>
<keyword evidence="2" id="KW-0274">FAD</keyword>
<dbReference type="PANTHER" id="PTHR46972">
    <property type="entry name" value="MONOOXYGENASE ASQM-RELATED"/>
    <property type="match status" value="1"/>
</dbReference>
<sequence>PVRPQGPEDIRPEIDRTVLRKILLDAIPPHLIKWHHALASVHPLGNGQHELTFANGFTAVSDFLIGADGVNSRVRPLLSPATPAYTGVNGVEISLAPETARLPQLQETFANIGKGTMMASQISRMLVSQVNGDGRICTYAFIRKTADWSVPSNPAEAKAMLGEYFAGWQQWMLNLIDYADVRTLP</sequence>